<gene>
    <name evidence="2" type="ORF">SDC9_187780</name>
</gene>
<dbReference type="AlphaFoldDB" id="A0A645HVP4"/>
<evidence type="ECO:0000259" key="1">
    <source>
        <dbReference type="Pfam" id="PF04230"/>
    </source>
</evidence>
<dbReference type="InterPro" id="IPR007345">
    <property type="entry name" value="Polysacch_pyruvyl_Trfase"/>
</dbReference>
<organism evidence="2">
    <name type="scientific">bioreactor metagenome</name>
    <dbReference type="NCBI Taxonomy" id="1076179"/>
    <lineage>
        <taxon>unclassified sequences</taxon>
        <taxon>metagenomes</taxon>
        <taxon>ecological metagenomes</taxon>
    </lineage>
</organism>
<evidence type="ECO:0000313" key="2">
    <source>
        <dbReference type="EMBL" id="MPN40244.1"/>
    </source>
</evidence>
<protein>
    <recommendedName>
        <fullName evidence="1">Polysaccharide pyruvyl transferase domain-containing protein</fullName>
    </recommendedName>
</protein>
<sequence length="143" mass="16444">MDIQKETGLQIIELPSSAISIKDSWNKRYNIDPEAFIGIIKNATLVCTDSFHATVFSILNRTPFITFYRQEPSIEGNMNCRIDDLLQMTGLTDRLVKPNDKIILEDLFTIDFKSALEKIDQRRTESLNYLKQALREDNNESIG</sequence>
<feature type="domain" description="Polysaccharide pyruvyl transferase" evidence="1">
    <location>
        <begin position="9"/>
        <end position="69"/>
    </location>
</feature>
<dbReference type="EMBL" id="VSSQ01096524">
    <property type="protein sequence ID" value="MPN40244.1"/>
    <property type="molecule type" value="Genomic_DNA"/>
</dbReference>
<proteinExistence type="predicted"/>
<accession>A0A645HVP4</accession>
<reference evidence="2" key="1">
    <citation type="submission" date="2019-08" db="EMBL/GenBank/DDBJ databases">
        <authorList>
            <person name="Kucharzyk K."/>
            <person name="Murdoch R.W."/>
            <person name="Higgins S."/>
            <person name="Loffler F."/>
        </authorList>
    </citation>
    <scope>NUCLEOTIDE SEQUENCE</scope>
</reference>
<comment type="caution">
    <text evidence="2">The sequence shown here is derived from an EMBL/GenBank/DDBJ whole genome shotgun (WGS) entry which is preliminary data.</text>
</comment>
<name>A0A645HVP4_9ZZZZ</name>
<dbReference type="Pfam" id="PF04230">
    <property type="entry name" value="PS_pyruv_trans"/>
    <property type="match status" value="1"/>
</dbReference>